<dbReference type="InterPro" id="IPR000361">
    <property type="entry name" value="ATAP_core_dom"/>
</dbReference>
<evidence type="ECO:0000313" key="3">
    <source>
        <dbReference type="Proteomes" id="UP000029409"/>
    </source>
</evidence>
<dbReference type="eggNOG" id="COG4918">
    <property type="taxonomic scope" value="Bacteria"/>
</dbReference>
<dbReference type="SUPFAM" id="SSF89360">
    <property type="entry name" value="HesB-like domain"/>
    <property type="match status" value="1"/>
</dbReference>
<evidence type="ECO:0000259" key="1">
    <source>
        <dbReference type="Pfam" id="PF01521"/>
    </source>
</evidence>
<keyword evidence="3" id="KW-1185">Reference proteome</keyword>
<reference evidence="2 3" key="1">
    <citation type="submission" date="2014-08" db="EMBL/GenBank/DDBJ databases">
        <title>Comparative genomics of the Paenibacillus odorifer group.</title>
        <authorList>
            <person name="den Bakker H.C."/>
            <person name="Tsai Y.-C."/>
            <person name="Martin N."/>
            <person name="Korlach J."/>
            <person name="Wiedmann M."/>
        </authorList>
    </citation>
    <scope>NUCLEOTIDE SEQUENCE [LARGE SCALE GENOMIC DNA]</scope>
    <source>
        <strain evidence="2 3">DSM 1735</strain>
    </source>
</reference>
<accession>A0A089IWS6</accession>
<feature type="domain" description="Core" evidence="1">
    <location>
        <begin position="1"/>
        <end position="102"/>
    </location>
</feature>
<organism evidence="2 3">
    <name type="scientific">Paenibacillus durus</name>
    <name type="common">Paenibacillus azotofixans</name>
    <dbReference type="NCBI Taxonomy" id="44251"/>
    <lineage>
        <taxon>Bacteria</taxon>
        <taxon>Bacillati</taxon>
        <taxon>Bacillota</taxon>
        <taxon>Bacilli</taxon>
        <taxon>Bacillales</taxon>
        <taxon>Paenibacillaceae</taxon>
        <taxon>Paenibacillus</taxon>
    </lineage>
</organism>
<dbReference type="AlphaFoldDB" id="A0A089IWS6"/>
<dbReference type="OrthoDB" id="2361087at2"/>
<evidence type="ECO:0000313" key="2">
    <source>
        <dbReference type="EMBL" id="AIQ13384.1"/>
    </source>
</evidence>
<dbReference type="Gene3D" id="2.60.300.12">
    <property type="entry name" value="HesB-like domain"/>
    <property type="match status" value="1"/>
</dbReference>
<dbReference type="InterPro" id="IPR035903">
    <property type="entry name" value="HesB-like_dom_sf"/>
</dbReference>
<protein>
    <recommendedName>
        <fullName evidence="1">Core domain-containing protein</fullName>
    </recommendedName>
</protein>
<sequence length="124" mass="13789">MKIQVTPLALQRLKERLGSRPGTFKLFYDTVDCGCDGINVLLILDKPDTGDLHVEAEGLPIVVGNQHEIFYEEQLKLDADVNTSSFKLSSDSQLYGQNILVRDMRGLEGTRPEPASVCEVHSRS</sequence>
<dbReference type="STRING" id="44251.PDUR_16765"/>
<dbReference type="Pfam" id="PF01521">
    <property type="entry name" value="Fe-S_biosyn"/>
    <property type="match status" value="1"/>
</dbReference>
<dbReference type="EMBL" id="CP009288">
    <property type="protein sequence ID" value="AIQ13384.1"/>
    <property type="molecule type" value="Genomic_DNA"/>
</dbReference>
<dbReference type="RefSeq" id="WP_042207175.1">
    <property type="nucleotide sequence ID" value="NZ_CP009288.1"/>
</dbReference>
<dbReference type="Proteomes" id="UP000029409">
    <property type="component" value="Chromosome"/>
</dbReference>
<gene>
    <name evidence="2" type="ORF">PDUR_16765</name>
</gene>
<proteinExistence type="predicted"/>
<name>A0A089IWS6_PAEDU</name>
<dbReference type="KEGG" id="pdu:PDUR_16765"/>